<geneLocation type="plasmid" evidence="1 2">
    <name>megaplasmid</name>
</geneLocation>
<dbReference type="Proteomes" id="UP001493153">
    <property type="component" value="Plasmid megaplasmid"/>
</dbReference>
<accession>A0ABZ2PS39</accession>
<proteinExistence type="predicted"/>
<protein>
    <submittedName>
        <fullName evidence="1">Uncharacterized protein</fullName>
    </submittedName>
</protein>
<name>A0ABZ2PS39_9BURK</name>
<dbReference type="Gene3D" id="1.10.10.10">
    <property type="entry name" value="Winged helix-like DNA-binding domain superfamily/Winged helix DNA-binding domain"/>
    <property type="match status" value="1"/>
</dbReference>
<evidence type="ECO:0000313" key="2">
    <source>
        <dbReference type="Proteomes" id="UP001493153"/>
    </source>
</evidence>
<dbReference type="SUPFAM" id="SSF46785">
    <property type="entry name" value="Winged helix' DNA-binding domain"/>
    <property type="match status" value="1"/>
</dbReference>
<gene>
    <name evidence="1" type="ORF">IHE29_00740</name>
</gene>
<reference evidence="1 2" key="1">
    <citation type="submission" date="2020-09" db="EMBL/GenBank/DDBJ databases">
        <title>Genome sequences of Mycetohabitans spp.</title>
        <authorList>
            <person name="Carter M.E."/>
            <person name="Carpenter S.C.D."/>
            <person name="Bogdanove A.J."/>
        </authorList>
    </citation>
    <scope>NUCLEOTIDE SEQUENCE [LARGE SCALE GENOMIC DNA]</scope>
    <source>
        <strain evidence="1 2">B12</strain>
        <plasmid evidence="1 2">megaplasmid</plasmid>
    </source>
</reference>
<keyword evidence="2" id="KW-1185">Reference proteome</keyword>
<keyword evidence="1" id="KW-0614">Plasmid</keyword>
<dbReference type="InterPro" id="IPR036388">
    <property type="entry name" value="WH-like_DNA-bd_sf"/>
</dbReference>
<dbReference type="EMBL" id="CP062175">
    <property type="protein sequence ID" value="WXK37915.1"/>
    <property type="molecule type" value="Genomic_DNA"/>
</dbReference>
<evidence type="ECO:0000313" key="1">
    <source>
        <dbReference type="EMBL" id="WXK37915.1"/>
    </source>
</evidence>
<dbReference type="InterPro" id="IPR036390">
    <property type="entry name" value="WH_DNA-bd_sf"/>
</dbReference>
<sequence length="102" mass="11924">MRKPGIKVQILEFDCTVRQLLSVLQEQARASHLEWAKTIRLSLAQRLCCHRRLEEHGVIKRYEVRRAAPKMGIDVIASVHVTMERGSIRHRAPFRERIVELT</sequence>
<organism evidence="1 2">
    <name type="scientific">Mycetohabitans rhizoxinica</name>
    <dbReference type="NCBI Taxonomy" id="412963"/>
    <lineage>
        <taxon>Bacteria</taxon>
        <taxon>Pseudomonadati</taxon>
        <taxon>Pseudomonadota</taxon>
        <taxon>Betaproteobacteria</taxon>
        <taxon>Burkholderiales</taxon>
        <taxon>Burkholderiaceae</taxon>
        <taxon>Mycetohabitans</taxon>
    </lineage>
</organism>